<dbReference type="EMBL" id="UINC01099507">
    <property type="protein sequence ID" value="SVC58836.1"/>
    <property type="molecule type" value="Genomic_DNA"/>
</dbReference>
<evidence type="ECO:0008006" key="2">
    <source>
        <dbReference type="Google" id="ProtNLM"/>
    </source>
</evidence>
<dbReference type="PANTHER" id="PTHR20883:SF48">
    <property type="entry name" value="ECTOINE DIOXYGENASE"/>
    <property type="match status" value="1"/>
</dbReference>
<proteinExistence type="predicted"/>
<sequence>MKEESLEEYVKLIEGMRMPERLTADLDLSTKNQSIVEKAVEEIKESGYAIVPSFLSPEKVDELRVNLEPIFALTGNRYVKDGKRGWPGKQTVHIPNLYAKTRAIDNLSIDPVLISIMEGVLGRAFQMSVAVAMCPGPGADKQGLHQDDGHYPVPRPHLPLVANTLIALDDFTEQNGATMLVPESHKWDKELDPEAEVFRAEMEAGDLLVWDGAVWHGGGENKTKDQIRRSINLNFNVSWLRQQENQYIGIPREVIREMPEKLQRLLGYNRVNYLCGGVDYQDPLEFFKSNS</sequence>
<dbReference type="InterPro" id="IPR008775">
    <property type="entry name" value="Phytyl_CoA_dOase-like"/>
</dbReference>
<dbReference type="Pfam" id="PF05721">
    <property type="entry name" value="PhyH"/>
    <property type="match status" value="1"/>
</dbReference>
<gene>
    <name evidence="1" type="ORF">METZ01_LOCUS311690</name>
</gene>
<protein>
    <recommendedName>
        <fullName evidence="2">Phytanoyl-CoA dioxygenase</fullName>
    </recommendedName>
</protein>
<dbReference type="SUPFAM" id="SSF51197">
    <property type="entry name" value="Clavaminate synthase-like"/>
    <property type="match status" value="1"/>
</dbReference>
<name>A0A382NCQ9_9ZZZZ</name>
<dbReference type="Gene3D" id="2.60.120.620">
    <property type="entry name" value="q2cbj1_9rhob like domain"/>
    <property type="match status" value="1"/>
</dbReference>
<dbReference type="PANTHER" id="PTHR20883">
    <property type="entry name" value="PHYTANOYL-COA DIOXYGENASE DOMAIN CONTAINING 1"/>
    <property type="match status" value="1"/>
</dbReference>
<dbReference type="GO" id="GO:0016491">
    <property type="term" value="F:oxidoreductase activity"/>
    <property type="evidence" value="ECO:0007669"/>
    <property type="project" value="UniProtKB-ARBA"/>
</dbReference>
<accession>A0A382NCQ9</accession>
<evidence type="ECO:0000313" key="1">
    <source>
        <dbReference type="EMBL" id="SVC58836.1"/>
    </source>
</evidence>
<organism evidence="1">
    <name type="scientific">marine metagenome</name>
    <dbReference type="NCBI Taxonomy" id="408172"/>
    <lineage>
        <taxon>unclassified sequences</taxon>
        <taxon>metagenomes</taxon>
        <taxon>ecological metagenomes</taxon>
    </lineage>
</organism>
<dbReference type="AlphaFoldDB" id="A0A382NCQ9"/>
<reference evidence="1" key="1">
    <citation type="submission" date="2018-05" db="EMBL/GenBank/DDBJ databases">
        <authorList>
            <person name="Lanie J.A."/>
            <person name="Ng W.-L."/>
            <person name="Kazmierczak K.M."/>
            <person name="Andrzejewski T.M."/>
            <person name="Davidsen T.M."/>
            <person name="Wayne K.J."/>
            <person name="Tettelin H."/>
            <person name="Glass J.I."/>
            <person name="Rusch D."/>
            <person name="Podicherti R."/>
            <person name="Tsui H.-C.T."/>
            <person name="Winkler M.E."/>
        </authorList>
    </citation>
    <scope>NUCLEOTIDE SEQUENCE</scope>
</reference>
<dbReference type="GO" id="GO:0046872">
    <property type="term" value="F:metal ion binding"/>
    <property type="evidence" value="ECO:0007669"/>
    <property type="project" value="UniProtKB-ARBA"/>
</dbReference>